<gene>
    <name evidence="1" type="ORF">GCM10011572_43230</name>
    <name evidence="2" type="ORF">GM672_19650</name>
</gene>
<protein>
    <submittedName>
        <fullName evidence="2">Uncharacterized protein</fullName>
    </submittedName>
</protein>
<reference evidence="1" key="4">
    <citation type="submission" date="2024-05" db="EMBL/GenBank/DDBJ databases">
        <authorList>
            <person name="Sun Q."/>
            <person name="Zhou Y."/>
        </authorList>
    </citation>
    <scope>NUCLEOTIDE SEQUENCE</scope>
    <source>
        <strain evidence="1">CGMCC 1.15931</strain>
    </source>
</reference>
<reference evidence="4" key="2">
    <citation type="journal article" date="2019" name="Int. J. Syst. Evol. Microbiol.">
        <title>The Global Catalogue of Microorganisms (GCM) 10K type strain sequencing project: providing services to taxonomists for standard genome sequencing and annotation.</title>
        <authorList>
            <consortium name="The Broad Institute Genomics Platform"/>
            <consortium name="The Broad Institute Genome Sequencing Center for Infectious Disease"/>
            <person name="Wu L."/>
            <person name="Ma J."/>
        </authorList>
    </citation>
    <scope>NUCLEOTIDE SEQUENCE [LARGE SCALE GENOMIC DNA]</scope>
    <source>
        <strain evidence="4">CGMCC 1.15931</strain>
    </source>
</reference>
<evidence type="ECO:0000313" key="2">
    <source>
        <dbReference type="EMBL" id="MTV54948.1"/>
    </source>
</evidence>
<name>A0A6I3T088_9BURK</name>
<evidence type="ECO:0000313" key="1">
    <source>
        <dbReference type="EMBL" id="GGC17267.1"/>
    </source>
</evidence>
<dbReference type="EMBL" id="BMKG01000022">
    <property type="protein sequence ID" value="GGC17267.1"/>
    <property type="molecule type" value="Genomic_DNA"/>
</dbReference>
<dbReference type="AlphaFoldDB" id="A0A6I3T088"/>
<keyword evidence="4" id="KW-1185">Reference proteome</keyword>
<dbReference type="EMBL" id="WNKZ01000066">
    <property type="protein sequence ID" value="MTV54948.1"/>
    <property type="molecule type" value="Genomic_DNA"/>
</dbReference>
<dbReference type="RefSeq" id="WP_155472227.1">
    <property type="nucleotide sequence ID" value="NZ_BMKG01000022.1"/>
</dbReference>
<organism evidence="2 3">
    <name type="scientific">Pseudoduganella buxea</name>
    <dbReference type="NCBI Taxonomy" id="1949069"/>
    <lineage>
        <taxon>Bacteria</taxon>
        <taxon>Pseudomonadati</taxon>
        <taxon>Pseudomonadota</taxon>
        <taxon>Betaproteobacteria</taxon>
        <taxon>Burkholderiales</taxon>
        <taxon>Oxalobacteraceae</taxon>
        <taxon>Telluria group</taxon>
        <taxon>Pseudoduganella</taxon>
    </lineage>
</organism>
<sequence length="96" mass="11219">MFSNRKKGRKEPVRLNVGTLEFEVSYWQEQRHTSRDVPDLTMDQPTQLDYRYTPVKPARESSRALLRRALRRRLVAAASAPWSLLGFPVHGRKVIQ</sequence>
<accession>A0A6I3T088</accession>
<proteinExistence type="predicted"/>
<dbReference type="Proteomes" id="UP000622638">
    <property type="component" value="Unassembled WGS sequence"/>
</dbReference>
<dbReference type="Proteomes" id="UP000430634">
    <property type="component" value="Unassembled WGS sequence"/>
</dbReference>
<evidence type="ECO:0000313" key="4">
    <source>
        <dbReference type="Proteomes" id="UP000622638"/>
    </source>
</evidence>
<evidence type="ECO:0000313" key="3">
    <source>
        <dbReference type="Proteomes" id="UP000430634"/>
    </source>
</evidence>
<comment type="caution">
    <text evidence="2">The sequence shown here is derived from an EMBL/GenBank/DDBJ whole genome shotgun (WGS) entry which is preliminary data.</text>
</comment>
<reference evidence="1" key="1">
    <citation type="journal article" date="2014" name="Int. J. Syst. Evol. Microbiol.">
        <title>Complete genome of a new Firmicutes species belonging to the dominant human colonic microbiota ('Ruminococcus bicirculans') reveals two chromosomes and a selective capacity to utilize plant glucans.</title>
        <authorList>
            <consortium name="NISC Comparative Sequencing Program"/>
            <person name="Wegmann U."/>
            <person name="Louis P."/>
            <person name="Goesmann A."/>
            <person name="Henrissat B."/>
            <person name="Duncan S.H."/>
            <person name="Flint H.J."/>
        </authorList>
    </citation>
    <scope>NUCLEOTIDE SEQUENCE</scope>
    <source>
        <strain evidence="1">CGMCC 1.15931</strain>
    </source>
</reference>
<reference evidence="2 3" key="3">
    <citation type="submission" date="2019-11" db="EMBL/GenBank/DDBJ databases">
        <title>Type strains purchased from KCTC, JCM and DSMZ.</title>
        <authorList>
            <person name="Lu H."/>
        </authorList>
    </citation>
    <scope>NUCLEOTIDE SEQUENCE [LARGE SCALE GENOMIC DNA]</scope>
    <source>
        <strain evidence="2 3">KCTC 52429</strain>
    </source>
</reference>